<sequence>MVARGLDHVVHVVRDLDAAGELYDMLGFTVGTRNRHPWGTDNRLVQTPGFFVELLEISEPDAIPPHGETAFSFGAFNRDFLADVGPGLSMLVLEGSDPAADKLEFDTAGIGGFDVFDFSRQGKRPDGSDVEVAFSLAFARDAASPHAGFFTCLQRRPENFWAPDLQRHMNGTTGVAGVVLTAEDPAAHVDFLSVFAGTAPRRAVEGWYIAKTPRGDIDLMSQALFTERFGIAAPAGPGLRLAAIRFAVADIERLRRRVSASRMAAEEIEGLVVVGPKSALGATLAFEPAA</sequence>
<name>A0ABY3DRM6_9HYPH</name>
<dbReference type="EMBL" id="VMBP01000004">
    <property type="protein sequence ID" value="TSJ61714.1"/>
    <property type="molecule type" value="Genomic_DNA"/>
</dbReference>
<evidence type="ECO:0000313" key="3">
    <source>
        <dbReference type="Proteomes" id="UP000315321"/>
    </source>
</evidence>
<dbReference type="Proteomes" id="UP000315321">
    <property type="component" value="Unassembled WGS sequence"/>
</dbReference>
<protein>
    <submittedName>
        <fullName evidence="2">VOC family protein</fullName>
    </submittedName>
</protein>
<gene>
    <name evidence="2" type="ORF">FO470_13375</name>
</gene>
<dbReference type="Pfam" id="PF13468">
    <property type="entry name" value="Glyoxalase_3"/>
    <property type="match status" value="1"/>
</dbReference>
<evidence type="ECO:0000259" key="1">
    <source>
        <dbReference type="Pfam" id="PF13468"/>
    </source>
</evidence>
<comment type="caution">
    <text evidence="2">The sequence shown here is derived from an EMBL/GenBank/DDBJ whole genome shotgun (WGS) entry which is preliminary data.</text>
</comment>
<accession>A0ABY3DRM6</accession>
<proteinExistence type="predicted"/>
<evidence type="ECO:0000313" key="2">
    <source>
        <dbReference type="EMBL" id="TSJ61714.1"/>
    </source>
</evidence>
<organism evidence="2 3">
    <name type="scientific">Ancylobacter moscoviensis</name>
    <dbReference type="NCBI Taxonomy" id="2597768"/>
    <lineage>
        <taxon>Bacteria</taxon>
        <taxon>Pseudomonadati</taxon>
        <taxon>Pseudomonadota</taxon>
        <taxon>Alphaproteobacteria</taxon>
        <taxon>Hyphomicrobiales</taxon>
        <taxon>Xanthobacteraceae</taxon>
        <taxon>Ancylobacter</taxon>
    </lineage>
</organism>
<dbReference type="PANTHER" id="PTHR40265">
    <property type="entry name" value="BLL2707 PROTEIN"/>
    <property type="match status" value="1"/>
</dbReference>
<dbReference type="InterPro" id="IPR025870">
    <property type="entry name" value="Glyoxalase-like_dom"/>
</dbReference>
<dbReference type="InterPro" id="IPR029068">
    <property type="entry name" value="Glyas_Bleomycin-R_OHBP_Dase"/>
</dbReference>
<reference evidence="2 3" key="1">
    <citation type="submission" date="2019-07" db="EMBL/GenBank/DDBJ databases">
        <authorList>
            <person name="Grouzdev D.S."/>
        </authorList>
    </citation>
    <scope>NUCLEOTIDE SEQUENCE [LARGE SCALE GENOMIC DNA]</scope>
    <source>
        <strain evidence="2 3">3C</strain>
    </source>
</reference>
<dbReference type="PANTHER" id="PTHR40265:SF1">
    <property type="entry name" value="GLYOXALASE-LIKE DOMAIN-CONTAINING PROTEIN"/>
    <property type="match status" value="1"/>
</dbReference>
<dbReference type="Gene3D" id="3.10.180.10">
    <property type="entry name" value="2,3-Dihydroxybiphenyl 1,2-Dioxygenase, domain 1"/>
    <property type="match status" value="1"/>
</dbReference>
<feature type="domain" description="Glyoxalase-like" evidence="1">
    <location>
        <begin position="6"/>
        <end position="189"/>
    </location>
</feature>
<dbReference type="SUPFAM" id="SSF54593">
    <property type="entry name" value="Glyoxalase/Bleomycin resistance protein/Dihydroxybiphenyl dioxygenase"/>
    <property type="match status" value="1"/>
</dbReference>
<keyword evidence="3" id="KW-1185">Reference proteome</keyword>